<protein>
    <submittedName>
        <fullName evidence="8">Cell wall-associated NlpC family hydrolase</fullName>
    </submittedName>
</protein>
<dbReference type="EMBL" id="QLTT01000014">
    <property type="protein sequence ID" value="RAS59548.1"/>
    <property type="molecule type" value="Genomic_DNA"/>
</dbReference>
<dbReference type="PANTHER" id="PTHR47359:SF3">
    <property type="entry name" value="NLP_P60 DOMAIN-CONTAINING PROTEIN-RELATED"/>
    <property type="match status" value="1"/>
</dbReference>
<dbReference type="PROSITE" id="PS51935">
    <property type="entry name" value="NLPC_P60"/>
    <property type="match status" value="1"/>
</dbReference>
<dbReference type="InterPro" id="IPR000064">
    <property type="entry name" value="NLP_P60_dom"/>
</dbReference>
<comment type="similarity">
    <text evidence="1">Belongs to the peptidase C40 family.</text>
</comment>
<dbReference type="GO" id="GO:0016787">
    <property type="term" value="F:hydrolase activity"/>
    <property type="evidence" value="ECO:0007669"/>
    <property type="project" value="UniProtKB-KW"/>
</dbReference>
<accession>A0ABX9DXU8</accession>
<organism evidence="8 9">
    <name type="scientific">Lentzea atacamensis</name>
    <dbReference type="NCBI Taxonomy" id="531938"/>
    <lineage>
        <taxon>Bacteria</taxon>
        <taxon>Bacillati</taxon>
        <taxon>Actinomycetota</taxon>
        <taxon>Actinomycetes</taxon>
        <taxon>Pseudonocardiales</taxon>
        <taxon>Pseudonocardiaceae</taxon>
        <taxon>Lentzea</taxon>
    </lineage>
</organism>
<dbReference type="Proteomes" id="UP000248714">
    <property type="component" value="Unassembled WGS sequence"/>
</dbReference>
<evidence type="ECO:0000256" key="3">
    <source>
        <dbReference type="ARBA" id="ARBA00022801"/>
    </source>
</evidence>
<comment type="caution">
    <text evidence="8">The sequence shown here is derived from an EMBL/GenBank/DDBJ whole genome shotgun (WGS) entry which is preliminary data.</text>
</comment>
<sequence length="382" mass="39307">MAASGGLSAPAIGGITAAIYVVVVIPALLAGVILLSATSALTAAASCSSSGFTSGFGPGGVSQQVGDHKYTAEQLTNAQTIVGVAVGRKLPKRAAVLALATAMVESELRNLDYGDRDSLGLFQQRPSMGWGSPAQLLDPVYAANKFYDALLALPGWYSEPPGGAEQKVQRSQFPERYGPREPAAAALTEKYWQGADNPVPAPSSGSGTGQAQQVDLAFGGCPDKGAGELGALNPEKLPADFALPQHPQQRAAVTYVLSKLGKPYVWGATGPDAFDCSGLMQTAWAQAGVEISRTTYTQMYDGVAVGSLSQVQPGDLLLIPGSTGTAARPGHVAMAIGHGYVVDAYDTAHGVILTKLESRASEVVAIRRVVGSDGQPGGDPRT</sequence>
<dbReference type="PANTHER" id="PTHR47359">
    <property type="entry name" value="PEPTIDOGLYCAN DL-ENDOPEPTIDASE CWLO"/>
    <property type="match status" value="1"/>
</dbReference>
<feature type="transmembrane region" description="Helical" evidence="6">
    <location>
        <begin position="12"/>
        <end position="37"/>
    </location>
</feature>
<proteinExistence type="inferred from homology"/>
<evidence type="ECO:0000256" key="5">
    <source>
        <dbReference type="SAM" id="MobiDB-lite"/>
    </source>
</evidence>
<keyword evidence="4" id="KW-0788">Thiol protease</keyword>
<keyword evidence="9" id="KW-1185">Reference proteome</keyword>
<gene>
    <name evidence="8" type="ORF">C8D87_114160</name>
</gene>
<dbReference type="InterPro" id="IPR051794">
    <property type="entry name" value="PG_Endopeptidase_C40"/>
</dbReference>
<keyword evidence="6" id="KW-0472">Membrane</keyword>
<evidence type="ECO:0000313" key="8">
    <source>
        <dbReference type="EMBL" id="RAS59548.1"/>
    </source>
</evidence>
<feature type="region of interest" description="Disordered" evidence="5">
    <location>
        <begin position="194"/>
        <end position="217"/>
    </location>
</feature>
<keyword evidence="6" id="KW-0812">Transmembrane</keyword>
<keyword evidence="6" id="KW-1133">Transmembrane helix</keyword>
<evidence type="ECO:0000256" key="2">
    <source>
        <dbReference type="ARBA" id="ARBA00022670"/>
    </source>
</evidence>
<feature type="compositionally biased region" description="Polar residues" evidence="5">
    <location>
        <begin position="203"/>
        <end position="213"/>
    </location>
</feature>
<evidence type="ECO:0000259" key="7">
    <source>
        <dbReference type="PROSITE" id="PS51935"/>
    </source>
</evidence>
<evidence type="ECO:0000256" key="4">
    <source>
        <dbReference type="ARBA" id="ARBA00022807"/>
    </source>
</evidence>
<feature type="domain" description="NlpC/P60" evidence="7">
    <location>
        <begin position="246"/>
        <end position="371"/>
    </location>
</feature>
<dbReference type="Pfam" id="PF00877">
    <property type="entry name" value="NLPC_P60"/>
    <property type="match status" value="1"/>
</dbReference>
<reference evidence="8 9" key="1">
    <citation type="submission" date="2018-06" db="EMBL/GenBank/DDBJ databases">
        <title>Genomic Encyclopedia of Type Strains, Phase IV (KMG-IV): sequencing the most valuable type-strain genomes for metagenomic binning, comparative biology and taxonomic classification.</title>
        <authorList>
            <person name="Goeker M."/>
        </authorList>
    </citation>
    <scope>NUCLEOTIDE SEQUENCE [LARGE SCALE GENOMIC DNA]</scope>
    <source>
        <strain evidence="8 9">DSM 45479</strain>
    </source>
</reference>
<evidence type="ECO:0000256" key="6">
    <source>
        <dbReference type="SAM" id="Phobius"/>
    </source>
</evidence>
<keyword evidence="2" id="KW-0645">Protease</keyword>
<dbReference type="InterPro" id="IPR038765">
    <property type="entry name" value="Papain-like_cys_pep_sf"/>
</dbReference>
<dbReference type="Gene3D" id="3.90.1720.10">
    <property type="entry name" value="endopeptidase domain like (from Nostoc punctiforme)"/>
    <property type="match status" value="1"/>
</dbReference>
<feature type="region of interest" description="Disordered" evidence="5">
    <location>
        <begin position="161"/>
        <end position="180"/>
    </location>
</feature>
<dbReference type="SUPFAM" id="SSF54001">
    <property type="entry name" value="Cysteine proteinases"/>
    <property type="match status" value="1"/>
</dbReference>
<evidence type="ECO:0000313" key="9">
    <source>
        <dbReference type="Proteomes" id="UP000248714"/>
    </source>
</evidence>
<name>A0ABX9DXU8_9PSEU</name>
<keyword evidence="3 8" id="KW-0378">Hydrolase</keyword>
<dbReference type="RefSeq" id="WP_233442539.1">
    <property type="nucleotide sequence ID" value="NZ_QLTT01000014.1"/>
</dbReference>
<evidence type="ECO:0000256" key="1">
    <source>
        <dbReference type="ARBA" id="ARBA00007074"/>
    </source>
</evidence>